<gene>
    <name evidence="1" type="ORF">IAB28_04945</name>
</gene>
<proteinExistence type="predicted"/>
<accession>A0A9D1D4L7</accession>
<sequence>MRWYEKLYVGEKAKKIRYSIIQAVREGRPLGYYVLTPAANEQNLLDLYPAVTLSLPYYREKDLLIVGVALDFEDAAALAGRMISEVYRKTGGFDIRSYLLGEE</sequence>
<dbReference type="EMBL" id="DVGC01000027">
    <property type="protein sequence ID" value="HIR05296.1"/>
    <property type="molecule type" value="Genomic_DNA"/>
</dbReference>
<dbReference type="Proteomes" id="UP000824250">
    <property type="component" value="Unassembled WGS sequence"/>
</dbReference>
<reference evidence="1" key="1">
    <citation type="submission" date="2020-10" db="EMBL/GenBank/DDBJ databases">
        <authorList>
            <person name="Gilroy R."/>
        </authorList>
    </citation>
    <scope>NUCLEOTIDE SEQUENCE</scope>
    <source>
        <strain evidence="1">CHK180-2868</strain>
    </source>
</reference>
<protein>
    <submittedName>
        <fullName evidence="1">Uncharacterized protein</fullName>
    </submittedName>
</protein>
<reference evidence="1" key="2">
    <citation type="journal article" date="2021" name="PeerJ">
        <title>Extensive microbial diversity within the chicken gut microbiome revealed by metagenomics and culture.</title>
        <authorList>
            <person name="Gilroy R."/>
            <person name="Ravi A."/>
            <person name="Getino M."/>
            <person name="Pursley I."/>
            <person name="Horton D.L."/>
            <person name="Alikhan N.F."/>
            <person name="Baker D."/>
            <person name="Gharbi K."/>
            <person name="Hall N."/>
            <person name="Watson M."/>
            <person name="Adriaenssens E.M."/>
            <person name="Foster-Nyarko E."/>
            <person name="Jarju S."/>
            <person name="Secka A."/>
            <person name="Antonio M."/>
            <person name="Oren A."/>
            <person name="Chaudhuri R.R."/>
            <person name="La Ragione R."/>
            <person name="Hildebrand F."/>
            <person name="Pallen M.J."/>
        </authorList>
    </citation>
    <scope>NUCLEOTIDE SEQUENCE</scope>
    <source>
        <strain evidence="1">CHK180-2868</strain>
    </source>
</reference>
<evidence type="ECO:0000313" key="1">
    <source>
        <dbReference type="EMBL" id="HIR05296.1"/>
    </source>
</evidence>
<comment type="caution">
    <text evidence="1">The sequence shown here is derived from an EMBL/GenBank/DDBJ whole genome shotgun (WGS) entry which is preliminary data.</text>
</comment>
<dbReference type="AlphaFoldDB" id="A0A9D1D4L7"/>
<name>A0A9D1D4L7_9FIRM</name>
<evidence type="ECO:0000313" key="2">
    <source>
        <dbReference type="Proteomes" id="UP000824250"/>
    </source>
</evidence>
<organism evidence="1 2">
    <name type="scientific">Candidatus Copromonas faecavium</name>
    <name type="common">nom. illeg.</name>
    <dbReference type="NCBI Taxonomy" id="2840740"/>
    <lineage>
        <taxon>Bacteria</taxon>
        <taxon>Bacillati</taxon>
        <taxon>Bacillota</taxon>
        <taxon>Clostridia</taxon>
        <taxon>Lachnospirales</taxon>
        <taxon>Lachnospiraceae</taxon>
        <taxon>Candidatus Copromonas (nom. illeg.)</taxon>
    </lineage>
</organism>